<dbReference type="AlphaFoldDB" id="A0A2W5PMT2"/>
<evidence type="ECO:0000259" key="1">
    <source>
        <dbReference type="PROSITE" id="PS50943"/>
    </source>
</evidence>
<dbReference type="Pfam" id="PF01381">
    <property type="entry name" value="HTH_3"/>
    <property type="match status" value="1"/>
</dbReference>
<dbReference type="Gene3D" id="1.10.260.40">
    <property type="entry name" value="lambda repressor-like DNA-binding domains"/>
    <property type="match status" value="1"/>
</dbReference>
<protein>
    <submittedName>
        <fullName evidence="2">XRE family transcriptional regulator</fullName>
    </submittedName>
</protein>
<dbReference type="EMBL" id="QFQB01000035">
    <property type="protein sequence ID" value="PZQ45967.1"/>
    <property type="molecule type" value="Genomic_DNA"/>
</dbReference>
<gene>
    <name evidence="2" type="ORF">DI551_06080</name>
</gene>
<evidence type="ECO:0000313" key="3">
    <source>
        <dbReference type="Proteomes" id="UP000249417"/>
    </source>
</evidence>
<comment type="caution">
    <text evidence="2">The sequence shown here is derived from an EMBL/GenBank/DDBJ whole genome shotgun (WGS) entry which is preliminary data.</text>
</comment>
<dbReference type="InterPro" id="IPR001387">
    <property type="entry name" value="Cro/C1-type_HTH"/>
</dbReference>
<dbReference type="PROSITE" id="PS50943">
    <property type="entry name" value="HTH_CROC1"/>
    <property type="match status" value="1"/>
</dbReference>
<proteinExistence type="predicted"/>
<dbReference type="CDD" id="cd00093">
    <property type="entry name" value="HTH_XRE"/>
    <property type="match status" value="1"/>
</dbReference>
<accession>A0A2W5PMT2</accession>
<organism evidence="2 3">
    <name type="scientific">Micavibrio aeruginosavorus</name>
    <dbReference type="NCBI Taxonomy" id="349221"/>
    <lineage>
        <taxon>Bacteria</taxon>
        <taxon>Pseudomonadati</taxon>
        <taxon>Bdellovibrionota</taxon>
        <taxon>Bdellovibrionia</taxon>
        <taxon>Bdellovibrionales</taxon>
        <taxon>Pseudobdellovibrionaceae</taxon>
        <taxon>Micavibrio</taxon>
    </lineage>
</organism>
<reference evidence="2 3" key="1">
    <citation type="submission" date="2017-08" db="EMBL/GenBank/DDBJ databases">
        <title>Infants hospitalized years apart are colonized by the same room-sourced microbial strains.</title>
        <authorList>
            <person name="Brooks B."/>
            <person name="Olm M.R."/>
            <person name="Firek B.A."/>
            <person name="Baker R."/>
            <person name="Thomas B.C."/>
            <person name="Morowitz M.J."/>
            <person name="Banfield J.F."/>
        </authorList>
    </citation>
    <scope>NUCLEOTIDE SEQUENCE [LARGE SCALE GENOMIC DNA]</scope>
    <source>
        <strain evidence="2">S2_005_002_R2_29</strain>
    </source>
</reference>
<name>A0A2W5PMT2_9BACT</name>
<evidence type="ECO:0000313" key="2">
    <source>
        <dbReference type="EMBL" id="PZQ45967.1"/>
    </source>
</evidence>
<dbReference type="InterPro" id="IPR010982">
    <property type="entry name" value="Lambda_DNA-bd_dom_sf"/>
</dbReference>
<dbReference type="Proteomes" id="UP000249417">
    <property type="component" value="Unassembled WGS sequence"/>
</dbReference>
<dbReference type="SMART" id="SM00530">
    <property type="entry name" value="HTH_XRE"/>
    <property type="match status" value="1"/>
</dbReference>
<feature type="domain" description="HTH cro/C1-type" evidence="1">
    <location>
        <begin position="20"/>
        <end position="76"/>
    </location>
</feature>
<dbReference type="GO" id="GO:0003677">
    <property type="term" value="F:DNA binding"/>
    <property type="evidence" value="ECO:0007669"/>
    <property type="project" value="InterPro"/>
</dbReference>
<dbReference type="SUPFAM" id="SSF47413">
    <property type="entry name" value="lambda repressor-like DNA-binding domains"/>
    <property type="match status" value="1"/>
</dbReference>
<sequence>MAQTKKNGPHPIDVQVGRRLRQGRALRNMSQQALGEEAEHPVTFQQVQKYERGFNRIAISRLWEFATVLQLPLSYFLPSEEDGSIPTAVPLIIKQEAKLLENFRALPAEKQKAIFALMQSMRRC</sequence>